<evidence type="ECO:0000256" key="3">
    <source>
        <dbReference type="PROSITE-ProRule" id="PRU00059"/>
    </source>
</evidence>
<feature type="non-terminal residue" evidence="5">
    <location>
        <position position="1"/>
    </location>
</feature>
<dbReference type="InterPro" id="IPR016186">
    <property type="entry name" value="C-type_lectin-like/link_sf"/>
</dbReference>
<keyword evidence="1" id="KW-0677">Repeat</keyword>
<dbReference type="PANTHER" id="PTHR24251:SF30">
    <property type="entry name" value="MEMBRANE FRIZZLED-RELATED PROTEIN"/>
    <property type="match status" value="1"/>
</dbReference>
<dbReference type="EMBL" id="CAXKWB010106513">
    <property type="protein sequence ID" value="CAL4228899.1"/>
    <property type="molecule type" value="Genomic_DNA"/>
</dbReference>
<dbReference type="Gene3D" id="2.60.120.290">
    <property type="entry name" value="Spermadhesin, CUB domain"/>
    <property type="match status" value="1"/>
</dbReference>
<dbReference type="InterPro" id="IPR016187">
    <property type="entry name" value="CTDL_fold"/>
</dbReference>
<evidence type="ECO:0000259" key="4">
    <source>
        <dbReference type="PROSITE" id="PS01180"/>
    </source>
</evidence>
<evidence type="ECO:0000313" key="5">
    <source>
        <dbReference type="EMBL" id="CAL4228899.1"/>
    </source>
</evidence>
<dbReference type="Proteomes" id="UP001497623">
    <property type="component" value="Unassembled WGS sequence"/>
</dbReference>
<dbReference type="SUPFAM" id="SSF56436">
    <property type="entry name" value="C-type lectin-like"/>
    <property type="match status" value="1"/>
</dbReference>
<accession>A0AAV2STR8</accession>
<name>A0AAV2STR8_MEGNR</name>
<dbReference type="FunFam" id="2.60.120.290:FF:000013">
    <property type="entry name" value="Membrane frizzled-related protein"/>
    <property type="match status" value="1"/>
</dbReference>
<sequence>IYFNLDQTLYSSYWIDGAETDGDWLYSDGQDIPRSTPYWATFINDNQEYDQQPVSMPGDNCLSLQKESSYFFSSNSCSENQSPLCEEITGTSSNTSVTSCGGDYTTFSGHIQTPNYPGAYPDVCDCTWTITRRVDSILEITIIDFDTVQNTDHNYLEIRDGPDAQSPLLGKYWGHVVPTPIILETTGHQAWLRFWSDNNENGHRGFDISWAT</sequence>
<dbReference type="PANTHER" id="PTHR24251">
    <property type="entry name" value="OVOCHYMASE-RELATED"/>
    <property type="match status" value="1"/>
</dbReference>
<dbReference type="AlphaFoldDB" id="A0AAV2STR8"/>
<protein>
    <recommendedName>
        <fullName evidence="4">CUB domain-containing protein</fullName>
    </recommendedName>
</protein>
<dbReference type="SUPFAM" id="SSF49854">
    <property type="entry name" value="Spermadhesin, CUB domain"/>
    <property type="match status" value="1"/>
</dbReference>
<reference evidence="5 6" key="1">
    <citation type="submission" date="2024-05" db="EMBL/GenBank/DDBJ databases">
        <authorList>
            <person name="Wallberg A."/>
        </authorList>
    </citation>
    <scope>NUCLEOTIDE SEQUENCE [LARGE SCALE GENOMIC DNA]</scope>
</reference>
<dbReference type="Pfam" id="PF00431">
    <property type="entry name" value="CUB"/>
    <property type="match status" value="1"/>
</dbReference>
<dbReference type="PROSITE" id="PS01180">
    <property type="entry name" value="CUB"/>
    <property type="match status" value="1"/>
</dbReference>
<keyword evidence="6" id="KW-1185">Reference proteome</keyword>
<comment type="caution">
    <text evidence="3">Lacks conserved residue(s) required for the propagation of feature annotation.</text>
</comment>
<keyword evidence="2" id="KW-1015">Disulfide bond</keyword>
<evidence type="ECO:0000313" key="6">
    <source>
        <dbReference type="Proteomes" id="UP001497623"/>
    </source>
</evidence>
<evidence type="ECO:0000256" key="1">
    <source>
        <dbReference type="ARBA" id="ARBA00022737"/>
    </source>
</evidence>
<gene>
    <name evidence="5" type="ORF">MNOR_LOCUS39655</name>
</gene>
<dbReference type="Gene3D" id="3.10.100.10">
    <property type="entry name" value="Mannose-Binding Protein A, subunit A"/>
    <property type="match status" value="1"/>
</dbReference>
<dbReference type="InterPro" id="IPR000859">
    <property type="entry name" value="CUB_dom"/>
</dbReference>
<comment type="caution">
    <text evidence="5">The sequence shown here is derived from an EMBL/GenBank/DDBJ whole genome shotgun (WGS) entry which is preliminary data.</text>
</comment>
<evidence type="ECO:0000256" key="2">
    <source>
        <dbReference type="ARBA" id="ARBA00023157"/>
    </source>
</evidence>
<feature type="domain" description="CUB" evidence="4">
    <location>
        <begin position="100"/>
        <end position="212"/>
    </location>
</feature>
<feature type="non-terminal residue" evidence="5">
    <location>
        <position position="212"/>
    </location>
</feature>
<dbReference type="SMART" id="SM00042">
    <property type="entry name" value="CUB"/>
    <property type="match status" value="1"/>
</dbReference>
<organism evidence="5 6">
    <name type="scientific">Meganyctiphanes norvegica</name>
    <name type="common">Northern krill</name>
    <name type="synonym">Thysanopoda norvegica</name>
    <dbReference type="NCBI Taxonomy" id="48144"/>
    <lineage>
        <taxon>Eukaryota</taxon>
        <taxon>Metazoa</taxon>
        <taxon>Ecdysozoa</taxon>
        <taxon>Arthropoda</taxon>
        <taxon>Crustacea</taxon>
        <taxon>Multicrustacea</taxon>
        <taxon>Malacostraca</taxon>
        <taxon>Eumalacostraca</taxon>
        <taxon>Eucarida</taxon>
        <taxon>Euphausiacea</taxon>
        <taxon>Euphausiidae</taxon>
        <taxon>Meganyctiphanes</taxon>
    </lineage>
</organism>
<dbReference type="CDD" id="cd00041">
    <property type="entry name" value="CUB"/>
    <property type="match status" value="1"/>
</dbReference>
<dbReference type="InterPro" id="IPR035914">
    <property type="entry name" value="Sperma_CUB_dom_sf"/>
</dbReference>
<dbReference type="CDD" id="cd00037">
    <property type="entry name" value="CLECT"/>
    <property type="match status" value="1"/>
</dbReference>
<proteinExistence type="predicted"/>